<reference evidence="1 2" key="1">
    <citation type="submission" date="2018-08" db="EMBL/GenBank/DDBJ databases">
        <title>Proposal of Muricauda 72 sp.nov. and Muricauda NH166 sp.nov., isolated from seawater.</title>
        <authorList>
            <person name="Cheng H."/>
            <person name="Wu Y.-H."/>
            <person name="Guo L.-L."/>
            <person name="Xu X.-W."/>
        </authorList>
    </citation>
    <scope>NUCLEOTIDE SEQUENCE [LARGE SCALE GENOMIC DNA]</scope>
    <source>
        <strain evidence="1 2">KCTC 22173</strain>
    </source>
</reference>
<evidence type="ECO:0000313" key="2">
    <source>
        <dbReference type="Proteomes" id="UP000266067"/>
    </source>
</evidence>
<keyword evidence="2" id="KW-1185">Reference proteome</keyword>
<dbReference type="Proteomes" id="UP000266067">
    <property type="component" value="Unassembled WGS sequence"/>
</dbReference>
<dbReference type="Gene3D" id="1.20.120.330">
    <property type="entry name" value="Nucleotidyltransferases domain 2"/>
    <property type="match status" value="1"/>
</dbReference>
<organism evidence="1 2">
    <name type="scientific">Flagellimonas lutimaris</name>
    <dbReference type="NCBI Taxonomy" id="475082"/>
    <lineage>
        <taxon>Bacteria</taxon>
        <taxon>Pseudomonadati</taxon>
        <taxon>Bacteroidota</taxon>
        <taxon>Flavobacteriia</taxon>
        <taxon>Flavobacteriales</taxon>
        <taxon>Flavobacteriaceae</taxon>
        <taxon>Flagellimonas</taxon>
    </lineage>
</organism>
<proteinExistence type="predicted"/>
<protein>
    <submittedName>
        <fullName evidence="1">HEPN domain-containing protein</fullName>
    </submittedName>
</protein>
<evidence type="ECO:0000313" key="1">
    <source>
        <dbReference type="EMBL" id="RIV30404.1"/>
    </source>
</evidence>
<dbReference type="RefSeq" id="WP_119609016.1">
    <property type="nucleotide sequence ID" value="NZ_QXFH01000077.1"/>
</dbReference>
<accession>A0A3A1N2Q1</accession>
<dbReference type="EMBL" id="QXFH01000077">
    <property type="protein sequence ID" value="RIV30404.1"/>
    <property type="molecule type" value="Genomic_DNA"/>
</dbReference>
<gene>
    <name evidence="1" type="ORF">D2V08_14995</name>
</gene>
<dbReference type="OrthoDB" id="1440109at2"/>
<dbReference type="AlphaFoldDB" id="A0A3A1N2Q1"/>
<comment type="caution">
    <text evidence="1">The sequence shown here is derived from an EMBL/GenBank/DDBJ whole genome shotgun (WGS) entry which is preliminary data.</text>
</comment>
<name>A0A3A1N2Q1_9FLAO</name>
<sequence>MDTNQIKTKFEQADQFLEAAQSELNRPAEDVVPYMVCRSTRNSISHYLKGFLLKHGTEFDEEDTIEIILNKCQTINSEFNDFDLSPLKFKRDDEYSAEFDEMQNCIDLATYTKQLVDRINHSI</sequence>